<dbReference type="AlphaFoldDB" id="A0A4R9JZU4"/>
<dbReference type="Gene3D" id="2.30.30.40">
    <property type="entry name" value="SH3 Domains"/>
    <property type="match status" value="1"/>
</dbReference>
<name>A0A4R9JZU4_9LEPT</name>
<evidence type="ECO:0000313" key="2">
    <source>
        <dbReference type="Proteomes" id="UP000297693"/>
    </source>
</evidence>
<gene>
    <name evidence="1" type="ORF">EHQ58_15420</name>
</gene>
<comment type="caution">
    <text evidence="1">The sequence shown here is derived from an EMBL/GenBank/DDBJ whole genome shotgun (WGS) entry which is preliminary data.</text>
</comment>
<dbReference type="EMBL" id="RQGD01000039">
    <property type="protein sequence ID" value="TGL57168.1"/>
    <property type="molecule type" value="Genomic_DNA"/>
</dbReference>
<evidence type="ECO:0000313" key="1">
    <source>
        <dbReference type="EMBL" id="TGL57168.1"/>
    </source>
</evidence>
<dbReference type="Proteomes" id="UP000297693">
    <property type="component" value="Unassembled WGS sequence"/>
</dbReference>
<accession>A0A4R9JZU4</accession>
<proteinExistence type="predicted"/>
<protein>
    <submittedName>
        <fullName evidence="1">SH3 domain-containing protein</fullName>
    </submittedName>
</protein>
<reference evidence="1" key="1">
    <citation type="journal article" date="2019" name="PLoS Negl. Trop. Dis.">
        <title>Revisiting the worldwide diversity of Leptospira species in the environment.</title>
        <authorList>
            <person name="Vincent A.T."/>
            <person name="Schiettekatte O."/>
            <person name="Bourhy P."/>
            <person name="Veyrier F.J."/>
            <person name="Picardeau M."/>
        </authorList>
    </citation>
    <scope>NUCLEOTIDE SEQUENCE [LARGE SCALE GENOMIC DNA]</scope>
    <source>
        <strain evidence="1">201702476</strain>
    </source>
</reference>
<sequence>MCIKKITLLFLAFFIFNIGIFGEDIPKSELISYWKKELAKFNYSLPTELEENFIKSNYTGGGGEDKNTFVYVTKRDLDFPNETINYAIYFVNKANPLTGSDAKLAAFFNNEKLVMLSHTTLYLDEKNRYEFGGLLVRVGLTYEYDDSGALTISCLDKTTRETYAEIVSKQYCGESIAVSSQNSVLNVKNHKVKCEYPCAPFYPFREKGVYLVTQNNANLRRDPHSKGMISKFLSKDTKVEVLEDTFKQEIILGLGVANYVKVKLQDGGEGYLHGAYLRAPGEPDVVLIREKAEEWKKKNGWKGK</sequence>
<dbReference type="RefSeq" id="WP_167883651.1">
    <property type="nucleotide sequence ID" value="NZ_RQGD01000039.1"/>
</dbReference>
<organism evidence="1 2">
    <name type="scientific">Leptospira ognonensis</name>
    <dbReference type="NCBI Taxonomy" id="2484945"/>
    <lineage>
        <taxon>Bacteria</taxon>
        <taxon>Pseudomonadati</taxon>
        <taxon>Spirochaetota</taxon>
        <taxon>Spirochaetia</taxon>
        <taxon>Leptospirales</taxon>
        <taxon>Leptospiraceae</taxon>
        <taxon>Leptospira</taxon>
    </lineage>
</organism>
<keyword evidence="2" id="KW-1185">Reference proteome</keyword>